<name>A0A2W1L772_9BACL</name>
<evidence type="ECO:0000313" key="2">
    <source>
        <dbReference type="Proteomes" id="UP000249522"/>
    </source>
</evidence>
<dbReference type="Proteomes" id="UP000249522">
    <property type="component" value="Unassembled WGS sequence"/>
</dbReference>
<comment type="caution">
    <text evidence="1">The sequence shown here is derived from an EMBL/GenBank/DDBJ whole genome shotgun (WGS) entry which is preliminary data.</text>
</comment>
<proteinExistence type="predicted"/>
<dbReference type="AlphaFoldDB" id="A0A2W1L772"/>
<sequence length="103" mass="12025">MNNPQGKHNAGYPTARKIRRTCSMELYRTAKRLKIWIAPDKLEAAEKLYYKKVIGNLIWISERQSNRKELADWWAEQVCPEIAELWEVDAARLEQAFRASFGG</sequence>
<organism evidence="1 2">
    <name type="scientific">Paenibacillus sambharensis</name>
    <dbReference type="NCBI Taxonomy" id="1803190"/>
    <lineage>
        <taxon>Bacteria</taxon>
        <taxon>Bacillati</taxon>
        <taxon>Bacillota</taxon>
        <taxon>Bacilli</taxon>
        <taxon>Bacillales</taxon>
        <taxon>Paenibacillaceae</taxon>
        <taxon>Paenibacillus</taxon>
    </lineage>
</organism>
<gene>
    <name evidence="1" type="ORF">DNH61_17045</name>
</gene>
<protein>
    <submittedName>
        <fullName evidence="1">Dehydrogenase</fullName>
    </submittedName>
</protein>
<evidence type="ECO:0000313" key="1">
    <source>
        <dbReference type="EMBL" id="PZD94659.1"/>
    </source>
</evidence>
<dbReference type="RefSeq" id="WP_111147880.1">
    <property type="nucleotide sequence ID" value="NZ_QKRB01000051.1"/>
</dbReference>
<reference evidence="1 2" key="1">
    <citation type="submission" date="2018-06" db="EMBL/GenBank/DDBJ databases">
        <title>Paenibacillus imtechensis sp. nov.</title>
        <authorList>
            <person name="Pinnaka A.K."/>
            <person name="Singh H."/>
            <person name="Kaur M."/>
        </authorList>
    </citation>
    <scope>NUCLEOTIDE SEQUENCE [LARGE SCALE GENOMIC DNA]</scope>
    <source>
        <strain evidence="1 2">SMB1</strain>
    </source>
</reference>
<dbReference type="OrthoDB" id="2633577at2"/>
<accession>A0A2W1L772</accession>
<dbReference type="EMBL" id="QKRB01000051">
    <property type="protein sequence ID" value="PZD94659.1"/>
    <property type="molecule type" value="Genomic_DNA"/>
</dbReference>
<keyword evidence="2" id="KW-1185">Reference proteome</keyword>